<keyword evidence="4" id="KW-1185">Reference proteome</keyword>
<protein>
    <submittedName>
        <fullName evidence="3">DUF4062 domain-containing protein</fullName>
    </submittedName>
</protein>
<evidence type="ECO:0000313" key="4">
    <source>
        <dbReference type="Proteomes" id="UP000561438"/>
    </source>
</evidence>
<organism evidence="3 4">
    <name type="scientific">Qipengyuania atrilutea</name>
    <dbReference type="NCBI Taxonomy" id="2744473"/>
    <lineage>
        <taxon>Bacteria</taxon>
        <taxon>Pseudomonadati</taxon>
        <taxon>Pseudomonadota</taxon>
        <taxon>Alphaproteobacteria</taxon>
        <taxon>Sphingomonadales</taxon>
        <taxon>Erythrobacteraceae</taxon>
        <taxon>Qipengyuania</taxon>
    </lineage>
</organism>
<evidence type="ECO:0000259" key="2">
    <source>
        <dbReference type="Pfam" id="PF13271"/>
    </source>
</evidence>
<dbReference type="InterPro" id="IPR025139">
    <property type="entry name" value="DUF4062"/>
</dbReference>
<sequence length="395" mass="44643">MAFHSQVITIFVSSPGDVSEDRRLVLDEIQSWNQRNARDRGCFLTAMTWEDLVSPDIAESSQNVINVEVGDDYDVFLGLMWGRFGTPTLNANSGTEEEFERALARKIAGDALRISFLFRKSDLPFDQIDPEQIAKVREFQKSLRENGAFYRQYSDERELVSTLTTLFDRIATEKERYATKSTLDNKGGPIQIDPDLTSGDEEPSADTELDPDAGLLDLEDELTEYASLFVSELSQWGNQFYIMNEVVQQATSKMNGLSQFGQPDREALRNEVELVTSALSDFANFGKNKIALIEDNLEGMYRSMSGIATISHGFDMNRDQIEHLTEQLNGLRGSVDEADGLLTQYIDVMEGLPRIEKGFNRARSGVVTVHKQLRKKLRDFRDRLVKVCSELNSQS</sequence>
<evidence type="ECO:0000256" key="1">
    <source>
        <dbReference type="SAM" id="MobiDB-lite"/>
    </source>
</evidence>
<accession>A0A850H593</accession>
<dbReference type="Pfam" id="PF13271">
    <property type="entry name" value="DUF4062"/>
    <property type="match status" value="1"/>
</dbReference>
<feature type="compositionally biased region" description="Acidic residues" evidence="1">
    <location>
        <begin position="198"/>
        <end position="210"/>
    </location>
</feature>
<reference evidence="3 4" key="1">
    <citation type="submission" date="2020-06" db="EMBL/GenBank/DDBJ databases">
        <title>Altererythrobacter sp. HHU K3-1.</title>
        <authorList>
            <person name="Zhang D."/>
            <person name="Xue H."/>
        </authorList>
    </citation>
    <scope>NUCLEOTIDE SEQUENCE [LARGE SCALE GENOMIC DNA]</scope>
    <source>
        <strain evidence="3 4">HHU K3-1</strain>
    </source>
</reference>
<feature type="region of interest" description="Disordered" evidence="1">
    <location>
        <begin position="180"/>
        <end position="210"/>
    </location>
</feature>
<evidence type="ECO:0000313" key="3">
    <source>
        <dbReference type="EMBL" id="NVD45830.1"/>
    </source>
</evidence>
<gene>
    <name evidence="3" type="ORF">HUV48_12515</name>
</gene>
<comment type="caution">
    <text evidence="3">The sequence shown here is derived from an EMBL/GenBank/DDBJ whole genome shotgun (WGS) entry which is preliminary data.</text>
</comment>
<feature type="domain" description="DUF4062" evidence="2">
    <location>
        <begin position="10"/>
        <end position="102"/>
    </location>
</feature>
<dbReference type="EMBL" id="JABWGV010000005">
    <property type="protein sequence ID" value="NVD45830.1"/>
    <property type="molecule type" value="Genomic_DNA"/>
</dbReference>
<proteinExistence type="predicted"/>
<dbReference type="Proteomes" id="UP000561438">
    <property type="component" value="Unassembled WGS sequence"/>
</dbReference>
<dbReference type="AlphaFoldDB" id="A0A850H593"/>
<dbReference type="RefSeq" id="WP_217906813.1">
    <property type="nucleotide sequence ID" value="NZ_JABWGV010000005.1"/>
</dbReference>
<name>A0A850H593_9SPHN</name>